<dbReference type="PANTHER" id="PTHR30469:SF15">
    <property type="entry name" value="HLYD FAMILY OF SECRETION PROTEINS"/>
    <property type="match status" value="1"/>
</dbReference>
<feature type="region of interest" description="Disordered" evidence="2">
    <location>
        <begin position="21"/>
        <end position="56"/>
    </location>
</feature>
<dbReference type="InterPro" id="IPR006143">
    <property type="entry name" value="RND_pump_MFP"/>
</dbReference>
<dbReference type="InterPro" id="IPR058637">
    <property type="entry name" value="YknX-like_C"/>
</dbReference>
<evidence type="ECO:0000256" key="3">
    <source>
        <dbReference type="SAM" id="SignalP"/>
    </source>
</evidence>
<dbReference type="RefSeq" id="WP_155436549.1">
    <property type="nucleotide sequence ID" value="NZ_JBHLXK010000007.1"/>
</dbReference>
<dbReference type="Gene3D" id="1.10.287.470">
    <property type="entry name" value="Helix hairpin bin"/>
    <property type="match status" value="1"/>
</dbReference>
<dbReference type="InterPro" id="IPR058647">
    <property type="entry name" value="BSH_CzcB-like"/>
</dbReference>
<dbReference type="PROSITE" id="PS51257">
    <property type="entry name" value="PROKAR_LIPOPROTEIN"/>
    <property type="match status" value="1"/>
</dbReference>
<comment type="caution">
    <text evidence="7">The sequence shown here is derived from an EMBL/GenBank/DDBJ whole genome shotgun (WGS) entry which is preliminary data.</text>
</comment>
<feature type="chain" id="PRO_5046756737" evidence="3">
    <location>
        <begin position="20"/>
        <end position="400"/>
    </location>
</feature>
<evidence type="ECO:0000256" key="1">
    <source>
        <dbReference type="ARBA" id="ARBA00009477"/>
    </source>
</evidence>
<feature type="domain" description="YknX-like C-terminal permuted SH3-like" evidence="6">
    <location>
        <begin position="315"/>
        <end position="383"/>
    </location>
</feature>
<dbReference type="SUPFAM" id="SSF111369">
    <property type="entry name" value="HlyD-like secretion proteins"/>
    <property type="match status" value="1"/>
</dbReference>
<comment type="similarity">
    <text evidence="1">Belongs to the membrane fusion protein (MFP) (TC 8.A.1) family.</text>
</comment>
<evidence type="ECO:0000259" key="6">
    <source>
        <dbReference type="Pfam" id="PF25989"/>
    </source>
</evidence>
<dbReference type="PANTHER" id="PTHR30469">
    <property type="entry name" value="MULTIDRUG RESISTANCE PROTEIN MDTA"/>
    <property type="match status" value="1"/>
</dbReference>
<dbReference type="Pfam" id="PF25954">
    <property type="entry name" value="Beta-barrel_RND_2"/>
    <property type="match status" value="1"/>
</dbReference>
<dbReference type="Gene3D" id="2.40.420.20">
    <property type="match status" value="1"/>
</dbReference>
<dbReference type="Pfam" id="PF25973">
    <property type="entry name" value="BSH_CzcB"/>
    <property type="match status" value="1"/>
</dbReference>
<organism evidence="7 8">
    <name type="scientific">Pseudoduganella danionis</name>
    <dbReference type="NCBI Taxonomy" id="1890295"/>
    <lineage>
        <taxon>Bacteria</taxon>
        <taxon>Pseudomonadati</taxon>
        <taxon>Pseudomonadota</taxon>
        <taxon>Betaproteobacteria</taxon>
        <taxon>Burkholderiales</taxon>
        <taxon>Oxalobacteraceae</taxon>
        <taxon>Telluria group</taxon>
        <taxon>Pseudoduganella</taxon>
    </lineage>
</organism>
<feature type="domain" description="CusB-like beta-barrel" evidence="4">
    <location>
        <begin position="243"/>
        <end position="309"/>
    </location>
</feature>
<dbReference type="Gene3D" id="2.40.50.100">
    <property type="match status" value="1"/>
</dbReference>
<feature type="compositionally biased region" description="Basic and acidic residues" evidence="2">
    <location>
        <begin position="42"/>
        <end position="53"/>
    </location>
</feature>
<dbReference type="InterPro" id="IPR058792">
    <property type="entry name" value="Beta-barrel_RND_2"/>
</dbReference>
<evidence type="ECO:0000256" key="2">
    <source>
        <dbReference type="SAM" id="MobiDB-lite"/>
    </source>
</evidence>
<protein>
    <submittedName>
        <fullName evidence="7">Efflux RND transporter periplasmic adaptor subunit</fullName>
    </submittedName>
</protein>
<dbReference type="Gene3D" id="2.40.30.170">
    <property type="match status" value="1"/>
</dbReference>
<proteinExistence type="inferred from homology"/>
<evidence type="ECO:0000313" key="8">
    <source>
        <dbReference type="Proteomes" id="UP000735592"/>
    </source>
</evidence>
<dbReference type="Pfam" id="PF25989">
    <property type="entry name" value="YknX_C"/>
    <property type="match status" value="1"/>
</dbReference>
<feature type="domain" description="CzcB-like barrel-sandwich hybrid" evidence="5">
    <location>
        <begin position="90"/>
        <end position="229"/>
    </location>
</feature>
<feature type="compositionally biased region" description="Low complexity" evidence="2">
    <location>
        <begin position="28"/>
        <end position="41"/>
    </location>
</feature>
<evidence type="ECO:0000259" key="5">
    <source>
        <dbReference type="Pfam" id="PF25973"/>
    </source>
</evidence>
<dbReference type="NCBIfam" id="TIGR01730">
    <property type="entry name" value="RND_mfp"/>
    <property type="match status" value="1"/>
</dbReference>
<reference evidence="7 8" key="1">
    <citation type="submission" date="2019-11" db="EMBL/GenBank/DDBJ databases">
        <title>Type strains purchased from KCTC, JCM and DSMZ.</title>
        <authorList>
            <person name="Lu H."/>
        </authorList>
    </citation>
    <scope>NUCLEOTIDE SEQUENCE [LARGE SCALE GENOMIC DNA]</scope>
    <source>
        <strain evidence="7 8">DSM 103461</strain>
    </source>
</reference>
<dbReference type="Proteomes" id="UP000735592">
    <property type="component" value="Unassembled WGS sequence"/>
</dbReference>
<gene>
    <name evidence="7" type="ORF">GM655_20605</name>
</gene>
<accession>A0ABW9STP3</accession>
<keyword evidence="8" id="KW-1185">Reference proteome</keyword>
<dbReference type="EMBL" id="WNKW01000008">
    <property type="protein sequence ID" value="MTW35205.1"/>
    <property type="molecule type" value="Genomic_DNA"/>
</dbReference>
<evidence type="ECO:0000313" key="7">
    <source>
        <dbReference type="EMBL" id="MTW35205.1"/>
    </source>
</evidence>
<name>A0ABW9STP3_9BURK</name>
<keyword evidence="3" id="KW-0732">Signal</keyword>
<sequence length="400" mass="42189">MLRKSFIALAVASALVACGKSSHEPEKASASASANASASAGKDGKTAGKDGKQEPLVTLQMSPEDTVTVESNALASGPVITGSIEPERRADLRAEVSAVVVQVLKENGEAVRKGDVLVRLDETAIRDSVNSADEATRAAQQTLAQAQRMFERQTTLRSSGMVSTQALEDAEIRRNNAQSDLAAAKSRSVAARQQLTRTLVRAPFDGIVSDRKVSNGDTAQIGKELIKVIDPHSMRFEGKVSADKIGVVKVGQPVLFRVNGYQGQSFNGKVKRVDPAASSVTRQVEVLVEFADATQPGVAGLYAEGRVESQMSSALMIPPSALVQTGDTAYVWRVKGGTLSKVNLTVGARDERSGRWQVLSGLSNGDMVVRVPGSGFKEGQKVELSTPKAVASASSTVAEK</sequence>
<feature type="signal peptide" evidence="3">
    <location>
        <begin position="1"/>
        <end position="19"/>
    </location>
</feature>
<evidence type="ECO:0000259" key="4">
    <source>
        <dbReference type="Pfam" id="PF25954"/>
    </source>
</evidence>